<keyword evidence="4" id="KW-1185">Reference proteome</keyword>
<evidence type="ECO:0000313" key="3">
    <source>
        <dbReference type="EMBL" id="GAP49549.1"/>
    </source>
</evidence>
<dbReference type="AlphaFoldDB" id="A0A0K8PQ27"/>
<evidence type="ECO:0000313" key="4">
    <source>
        <dbReference type="Proteomes" id="UP000053859"/>
    </source>
</evidence>
<dbReference type="PANTHER" id="PTHR34989:SF1">
    <property type="entry name" value="PROTEIN HDED"/>
    <property type="match status" value="1"/>
</dbReference>
<dbReference type="GO" id="GO:0005886">
    <property type="term" value="C:plasma membrane"/>
    <property type="evidence" value="ECO:0007669"/>
    <property type="project" value="TreeGrafter"/>
</dbReference>
<evidence type="ECO:0000256" key="2">
    <source>
        <dbReference type="SAM" id="Phobius"/>
    </source>
</evidence>
<feature type="transmembrane region" description="Helical" evidence="2">
    <location>
        <begin position="111"/>
        <end position="133"/>
    </location>
</feature>
<dbReference type="EMBL" id="DF968306">
    <property type="protein sequence ID" value="GAP49549.1"/>
    <property type="molecule type" value="Genomic_DNA"/>
</dbReference>
<keyword evidence="2" id="KW-1133">Transmembrane helix</keyword>
<dbReference type="PATRIC" id="fig|146537.3.peg.4640"/>
<feature type="transmembrane region" description="Helical" evidence="2">
    <location>
        <begin position="139"/>
        <end position="161"/>
    </location>
</feature>
<dbReference type="InterPro" id="IPR005325">
    <property type="entry name" value="DUF308_memb"/>
</dbReference>
<name>A0A0K8PQ27_STRAJ</name>
<protein>
    <submittedName>
        <fullName evidence="3">Integral membrane protein</fullName>
    </submittedName>
</protein>
<dbReference type="Proteomes" id="UP000053859">
    <property type="component" value="Unassembled WGS sequence"/>
</dbReference>
<feature type="transmembrane region" description="Helical" evidence="2">
    <location>
        <begin position="230"/>
        <end position="248"/>
    </location>
</feature>
<sequence>MTEPPSGSPWEPERGPAHGHVPRPPQGLEPHVPQGPGPDGPHTHERPGHTSPPPKPPHPHAPAPPGAQGHWPHDPHDPHAPRGAARTANPPSGSDEPESPFPGPLHQLSHAAWQAVLVTGVTSLVLGLLVLVWPGASLSAAGVLFGLYLLVSGILQLASAFGTHRTTALRVLAFVSGTLSILLGLFCFRRPLQSILLLALWIGIGWLFRGITQTLAAAHDPAMPARGWQIFLGILTVVAGIVLIDAPFESVAVLTLVGGCWLLAVGAVEIATALRIRGRRTPSERISQPVG</sequence>
<dbReference type="InterPro" id="IPR052712">
    <property type="entry name" value="Acid_resist_chaperone_HdeD"/>
</dbReference>
<keyword evidence="2" id="KW-0472">Membrane</keyword>
<feature type="compositionally biased region" description="Pro residues" evidence="1">
    <location>
        <begin position="50"/>
        <end position="65"/>
    </location>
</feature>
<keyword evidence="2" id="KW-0812">Transmembrane</keyword>
<reference evidence="3" key="1">
    <citation type="journal article" date="2015" name="Genome Announc.">
        <title>Draft Genome Sequence of Thiostrepton-Producing Streptomyces azureus ATCC 14921.</title>
        <authorList>
            <person name="Sakihara K."/>
            <person name="Maeda J."/>
            <person name="Tashiro K."/>
            <person name="Fujino Y."/>
            <person name="Kuhara S."/>
            <person name="Ohshima T."/>
            <person name="Ogata S."/>
            <person name="Doi K."/>
        </authorList>
    </citation>
    <scope>NUCLEOTIDE SEQUENCE [LARGE SCALE GENOMIC DNA]</scope>
    <source>
        <strain evidence="3">ATCC14921</strain>
    </source>
</reference>
<gene>
    <name evidence="3" type="ORF">SAZU_4412</name>
</gene>
<feature type="region of interest" description="Disordered" evidence="1">
    <location>
        <begin position="1"/>
        <end position="105"/>
    </location>
</feature>
<accession>A0A0K8PQ27</accession>
<proteinExistence type="predicted"/>
<evidence type="ECO:0000256" key="1">
    <source>
        <dbReference type="SAM" id="MobiDB-lite"/>
    </source>
</evidence>
<feature type="transmembrane region" description="Helical" evidence="2">
    <location>
        <begin position="254"/>
        <end position="276"/>
    </location>
</feature>
<dbReference type="InterPro" id="IPR036259">
    <property type="entry name" value="MFS_trans_sf"/>
</dbReference>
<dbReference type="Pfam" id="PF03729">
    <property type="entry name" value="DUF308"/>
    <property type="match status" value="2"/>
</dbReference>
<organism evidence="3 4">
    <name type="scientific">Streptomyces azureus</name>
    <dbReference type="NCBI Taxonomy" id="146537"/>
    <lineage>
        <taxon>Bacteria</taxon>
        <taxon>Bacillati</taxon>
        <taxon>Actinomycetota</taxon>
        <taxon>Actinomycetes</taxon>
        <taxon>Kitasatosporales</taxon>
        <taxon>Streptomycetaceae</taxon>
        <taxon>Streptomyces</taxon>
    </lineage>
</organism>
<feature type="transmembrane region" description="Helical" evidence="2">
    <location>
        <begin position="168"/>
        <end position="186"/>
    </location>
</feature>
<feature type="transmembrane region" description="Helical" evidence="2">
    <location>
        <begin position="192"/>
        <end position="209"/>
    </location>
</feature>
<feature type="compositionally biased region" description="Pro residues" evidence="1">
    <location>
        <begin position="22"/>
        <end position="39"/>
    </location>
</feature>
<dbReference type="SUPFAM" id="SSF103473">
    <property type="entry name" value="MFS general substrate transporter"/>
    <property type="match status" value="1"/>
</dbReference>
<feature type="compositionally biased region" description="Basic and acidic residues" evidence="1">
    <location>
        <begin position="71"/>
        <end position="80"/>
    </location>
</feature>
<dbReference type="PANTHER" id="PTHR34989">
    <property type="entry name" value="PROTEIN HDED"/>
    <property type="match status" value="1"/>
</dbReference>